<keyword evidence="2" id="KW-1185">Reference proteome</keyword>
<evidence type="ECO:0008006" key="3">
    <source>
        <dbReference type="Google" id="ProtNLM"/>
    </source>
</evidence>
<reference evidence="1 2" key="1">
    <citation type="submission" date="2016-10" db="EMBL/GenBank/DDBJ databases">
        <title>Complete genome sequences of three Cupriavidus strains isolated from various Malaysian environments.</title>
        <authorList>
            <person name="Abdullah A.A.-A."/>
            <person name="Shafie N.A.H."/>
            <person name="Lau N.S."/>
        </authorList>
    </citation>
    <scope>NUCLEOTIDE SEQUENCE [LARGE SCALE GENOMIC DNA]</scope>
    <source>
        <strain evidence="1 2">USMAA1020</strain>
    </source>
</reference>
<dbReference type="RefSeq" id="WP_071069510.1">
    <property type="nucleotide sequence ID" value="NZ_CP017754.1"/>
</dbReference>
<organism evidence="1 2">
    <name type="scientific">Cupriavidus malaysiensis</name>
    <dbReference type="NCBI Taxonomy" id="367825"/>
    <lineage>
        <taxon>Bacteria</taxon>
        <taxon>Pseudomonadati</taxon>
        <taxon>Pseudomonadota</taxon>
        <taxon>Betaproteobacteria</taxon>
        <taxon>Burkholderiales</taxon>
        <taxon>Burkholderiaceae</taxon>
        <taxon>Cupriavidus</taxon>
    </lineage>
</organism>
<protein>
    <recommendedName>
        <fullName evidence="3">AraC family transcriptional regulator</fullName>
    </recommendedName>
</protein>
<evidence type="ECO:0000313" key="1">
    <source>
        <dbReference type="EMBL" id="AOZ06415.1"/>
    </source>
</evidence>
<sequence length="86" mass="9117">MVQFAVDAISLESDPIGGHAESLRLPCAAVCVTGGVLLVNGLHTSLLAQLPWPPDYLSFEAGGERHRFPVARPAITGPRAARFPIL</sequence>
<name>A0ABN4TMZ8_9BURK</name>
<gene>
    <name evidence="1" type="ORF">BKK80_11720</name>
</gene>
<proteinExistence type="predicted"/>
<dbReference type="EMBL" id="CP017754">
    <property type="protein sequence ID" value="AOZ06415.1"/>
    <property type="molecule type" value="Genomic_DNA"/>
</dbReference>
<accession>A0ABN4TMZ8</accession>
<evidence type="ECO:0000313" key="2">
    <source>
        <dbReference type="Proteomes" id="UP000177515"/>
    </source>
</evidence>
<dbReference type="Proteomes" id="UP000177515">
    <property type="component" value="Chromosome 1"/>
</dbReference>